<keyword evidence="2" id="KW-1185">Reference proteome</keyword>
<dbReference type="InterPro" id="IPR025680">
    <property type="entry name" value="DddI"/>
</dbReference>
<name>A0ABV4CLB2_9PSEU</name>
<reference evidence="1 2" key="1">
    <citation type="submission" date="2024-08" db="EMBL/GenBank/DDBJ databases">
        <title>Genome mining of Saccharopolyspora cebuensis PGLac3 from Nigerian medicinal plant.</title>
        <authorList>
            <person name="Ezeobiora C.E."/>
            <person name="Igbokwe N.H."/>
            <person name="Amin D.H."/>
            <person name="Mendie U.E."/>
        </authorList>
    </citation>
    <scope>NUCLEOTIDE SEQUENCE [LARGE SCALE GENOMIC DNA]</scope>
    <source>
        <strain evidence="1 2">PGLac3</strain>
    </source>
</reference>
<sequence>MTAIDTTTVITVVFHHIFRYARTPGEVEALVGEIVEAPPQVTCEIYVWDRPCVSFREPTGPAFPDGRLRVTSEPGLGWGALNYVHRTREDGALVDSFNPAADETTPVVPFDDEGGIDFPRSASLPLDQVREAVAEYARTGARPTCVQWQPGYWY</sequence>
<evidence type="ECO:0000313" key="1">
    <source>
        <dbReference type="EMBL" id="MEY8041258.1"/>
    </source>
</evidence>
<dbReference type="RefSeq" id="WP_345366989.1">
    <property type="nucleotide sequence ID" value="NZ_BAABII010000017.1"/>
</dbReference>
<proteinExistence type="predicted"/>
<dbReference type="EMBL" id="JBGEHV010000033">
    <property type="protein sequence ID" value="MEY8041258.1"/>
    <property type="molecule type" value="Genomic_DNA"/>
</dbReference>
<dbReference type="Proteomes" id="UP001564626">
    <property type="component" value="Unassembled WGS sequence"/>
</dbReference>
<organism evidence="1 2">
    <name type="scientific">Saccharopolyspora cebuensis</name>
    <dbReference type="NCBI Taxonomy" id="418759"/>
    <lineage>
        <taxon>Bacteria</taxon>
        <taxon>Bacillati</taxon>
        <taxon>Actinomycetota</taxon>
        <taxon>Actinomycetes</taxon>
        <taxon>Pseudonocardiales</taxon>
        <taxon>Pseudonocardiaceae</taxon>
        <taxon>Saccharopolyspora</taxon>
    </lineage>
</organism>
<dbReference type="Pfam" id="PF14430">
    <property type="entry name" value="Imm1"/>
    <property type="match status" value="1"/>
</dbReference>
<evidence type="ECO:0000313" key="2">
    <source>
        <dbReference type="Proteomes" id="UP001564626"/>
    </source>
</evidence>
<protein>
    <submittedName>
        <fullName evidence="1">Imm1 family immunity protein</fullName>
    </submittedName>
</protein>
<accession>A0ABV4CLB2</accession>
<gene>
    <name evidence="1" type="ORF">AB8O55_17785</name>
</gene>
<comment type="caution">
    <text evidence="1">The sequence shown here is derived from an EMBL/GenBank/DDBJ whole genome shotgun (WGS) entry which is preliminary data.</text>
</comment>